<evidence type="ECO:0000256" key="3">
    <source>
        <dbReference type="ARBA" id="ARBA00023015"/>
    </source>
</evidence>
<dbReference type="GO" id="GO:0000160">
    <property type="term" value="P:phosphorelay signal transduction system"/>
    <property type="evidence" value="ECO:0007669"/>
    <property type="project" value="UniProtKB-KW"/>
</dbReference>
<feature type="domain" description="Response regulatory" evidence="6">
    <location>
        <begin position="24"/>
        <end position="138"/>
    </location>
</feature>
<gene>
    <name evidence="7" type="ORF">CEE37_12805</name>
</gene>
<keyword evidence="1 5" id="KW-0597">Phosphoprotein</keyword>
<proteinExistence type="predicted"/>
<keyword evidence="4" id="KW-0804">Transcription</keyword>
<evidence type="ECO:0000256" key="1">
    <source>
        <dbReference type="ARBA" id="ARBA00022553"/>
    </source>
</evidence>
<evidence type="ECO:0000256" key="4">
    <source>
        <dbReference type="ARBA" id="ARBA00023163"/>
    </source>
</evidence>
<dbReference type="EMBL" id="NJBN01000010">
    <property type="protein sequence ID" value="TKJ38393.1"/>
    <property type="molecule type" value="Genomic_DNA"/>
</dbReference>
<dbReference type="Gene3D" id="3.40.50.2300">
    <property type="match status" value="1"/>
</dbReference>
<reference evidence="7 8" key="1">
    <citation type="submission" date="2017-06" db="EMBL/GenBank/DDBJ databases">
        <title>Novel microbial phyla capable of carbon fixation and sulfur reduction in deep-sea sediments.</title>
        <authorList>
            <person name="Huang J."/>
            <person name="Baker B."/>
            <person name="Wang Y."/>
        </authorList>
    </citation>
    <scope>NUCLEOTIDE SEQUENCE [LARGE SCALE GENOMIC DNA]</scope>
    <source>
        <strain evidence="7">B3_LCP</strain>
    </source>
</reference>
<organism evidence="7 8">
    <name type="scientific">candidate division LCP-89 bacterium B3_LCP</name>
    <dbReference type="NCBI Taxonomy" id="2012998"/>
    <lineage>
        <taxon>Bacteria</taxon>
        <taxon>Pseudomonadati</taxon>
        <taxon>Bacteria division LCP-89</taxon>
    </lineage>
</organism>
<comment type="caution">
    <text evidence="7">The sequence shown here is derived from an EMBL/GenBank/DDBJ whole genome shotgun (WGS) entry which is preliminary data.</text>
</comment>
<keyword evidence="3" id="KW-0805">Transcription regulation</keyword>
<protein>
    <recommendedName>
        <fullName evidence="6">Response regulatory domain-containing protein</fullName>
    </recommendedName>
</protein>
<evidence type="ECO:0000256" key="5">
    <source>
        <dbReference type="PROSITE-ProRule" id="PRU00169"/>
    </source>
</evidence>
<dbReference type="CDD" id="cd17536">
    <property type="entry name" value="REC_YesN-like"/>
    <property type="match status" value="1"/>
</dbReference>
<dbReference type="PROSITE" id="PS50110">
    <property type="entry name" value="RESPONSE_REGULATORY"/>
    <property type="match status" value="1"/>
</dbReference>
<evidence type="ECO:0000256" key="2">
    <source>
        <dbReference type="ARBA" id="ARBA00023012"/>
    </source>
</evidence>
<evidence type="ECO:0000259" key="6">
    <source>
        <dbReference type="PROSITE" id="PS50110"/>
    </source>
</evidence>
<keyword evidence="2" id="KW-0902">Two-component regulatory system</keyword>
<dbReference type="Proteomes" id="UP000319619">
    <property type="component" value="Unassembled WGS sequence"/>
</dbReference>
<evidence type="ECO:0000313" key="7">
    <source>
        <dbReference type="EMBL" id="TKJ38393.1"/>
    </source>
</evidence>
<dbReference type="InterPro" id="IPR050595">
    <property type="entry name" value="Bact_response_regulator"/>
</dbReference>
<dbReference type="AlphaFoldDB" id="A0A532UTX2"/>
<dbReference type="FunFam" id="3.40.50.2300:FF:000018">
    <property type="entry name" value="DNA-binding transcriptional regulator NtrC"/>
    <property type="match status" value="1"/>
</dbReference>
<evidence type="ECO:0000313" key="8">
    <source>
        <dbReference type="Proteomes" id="UP000319619"/>
    </source>
</evidence>
<dbReference type="PANTHER" id="PTHR44591:SF3">
    <property type="entry name" value="RESPONSE REGULATORY DOMAIN-CONTAINING PROTEIN"/>
    <property type="match status" value="1"/>
</dbReference>
<feature type="modified residue" description="4-aspartylphosphate" evidence="5">
    <location>
        <position position="73"/>
    </location>
</feature>
<accession>A0A532UTX2</accession>
<dbReference type="InterPro" id="IPR011006">
    <property type="entry name" value="CheY-like_superfamily"/>
</dbReference>
<dbReference type="SMART" id="SM00448">
    <property type="entry name" value="REC"/>
    <property type="match status" value="1"/>
</dbReference>
<sequence>MKLPSNYTSTLQDENTAADNKSISVLIVDDEKYIRKLLADLLEAHAVFNKTAEDGKDALDMLSKQKFDVVITDINMPNMDGFSLLKNIKQTHPKTAVVVMTAYSQDYSIREALALGAEEYVSKPFQSQEVIAVIERANWRNKNKRIGAQGLSFS</sequence>
<dbReference type="InterPro" id="IPR001789">
    <property type="entry name" value="Sig_transdc_resp-reg_receiver"/>
</dbReference>
<dbReference type="Pfam" id="PF00072">
    <property type="entry name" value="Response_reg"/>
    <property type="match status" value="1"/>
</dbReference>
<name>A0A532UTX2_UNCL8</name>
<dbReference type="PANTHER" id="PTHR44591">
    <property type="entry name" value="STRESS RESPONSE REGULATOR PROTEIN 1"/>
    <property type="match status" value="1"/>
</dbReference>
<dbReference type="SUPFAM" id="SSF52172">
    <property type="entry name" value="CheY-like"/>
    <property type="match status" value="1"/>
</dbReference>